<feature type="binding site" evidence="13">
    <location>
        <position position="153"/>
    </location>
    <ligand>
        <name>(R)-pantoate</name>
        <dbReference type="ChEBI" id="CHEBI:15980"/>
    </ligand>
</feature>
<feature type="binding site" evidence="13">
    <location>
        <position position="61"/>
    </location>
    <ligand>
        <name>beta-alanine</name>
        <dbReference type="ChEBI" id="CHEBI:57966"/>
    </ligand>
</feature>
<keyword evidence="7 13" id="KW-0436">Ligase</keyword>
<protein>
    <recommendedName>
        <fullName evidence="5 13">Pantothenate synthetase</fullName>
        <shortName evidence="13">PS</shortName>
        <ecNumber evidence="4 13">6.3.2.1</ecNumber>
    </recommendedName>
    <alternativeName>
        <fullName evidence="13">Pantoate--beta-alanine ligase</fullName>
    </alternativeName>
    <alternativeName>
        <fullName evidence="13">Pantoate-activating enzyme</fullName>
    </alternativeName>
</protein>
<evidence type="ECO:0000256" key="10">
    <source>
        <dbReference type="ARBA" id="ARBA00022840"/>
    </source>
</evidence>
<keyword evidence="15" id="KW-1185">Reference proteome</keyword>
<dbReference type="InterPro" id="IPR003721">
    <property type="entry name" value="Pantoate_ligase"/>
</dbReference>
<dbReference type="GO" id="GO:0005829">
    <property type="term" value="C:cytosol"/>
    <property type="evidence" value="ECO:0007669"/>
    <property type="project" value="TreeGrafter"/>
</dbReference>
<dbReference type="Gene3D" id="3.40.50.620">
    <property type="entry name" value="HUPs"/>
    <property type="match status" value="1"/>
</dbReference>
<dbReference type="NCBIfam" id="TIGR00018">
    <property type="entry name" value="panC"/>
    <property type="match status" value="1"/>
</dbReference>
<evidence type="ECO:0000256" key="11">
    <source>
        <dbReference type="ARBA" id="ARBA00048258"/>
    </source>
</evidence>
<evidence type="ECO:0000256" key="7">
    <source>
        <dbReference type="ARBA" id="ARBA00022598"/>
    </source>
</evidence>
<dbReference type="SUPFAM" id="SSF52374">
    <property type="entry name" value="Nucleotidylyl transferase"/>
    <property type="match status" value="1"/>
</dbReference>
<evidence type="ECO:0000256" key="2">
    <source>
        <dbReference type="ARBA" id="ARBA00004990"/>
    </source>
</evidence>
<evidence type="ECO:0000256" key="8">
    <source>
        <dbReference type="ARBA" id="ARBA00022655"/>
    </source>
</evidence>
<evidence type="ECO:0000256" key="12">
    <source>
        <dbReference type="ARBA" id="ARBA00055042"/>
    </source>
</evidence>
<feature type="binding site" evidence="13">
    <location>
        <begin position="147"/>
        <end position="150"/>
    </location>
    <ligand>
        <name>ATP</name>
        <dbReference type="ChEBI" id="CHEBI:30616"/>
    </ligand>
</feature>
<dbReference type="PANTHER" id="PTHR21299">
    <property type="entry name" value="CYTIDYLATE KINASE/PANTOATE-BETA-ALANINE LIGASE"/>
    <property type="match status" value="1"/>
</dbReference>
<comment type="subunit">
    <text evidence="13">Homodimer.</text>
</comment>
<dbReference type="GO" id="GO:0005524">
    <property type="term" value="F:ATP binding"/>
    <property type="evidence" value="ECO:0007669"/>
    <property type="project" value="UniProtKB-KW"/>
</dbReference>
<feature type="active site" description="Proton donor" evidence="13">
    <location>
        <position position="37"/>
    </location>
</feature>
<evidence type="ECO:0000256" key="1">
    <source>
        <dbReference type="ARBA" id="ARBA00004496"/>
    </source>
</evidence>
<dbReference type="UniPathway" id="UPA00028">
    <property type="reaction ID" value="UER00005"/>
</dbReference>
<reference evidence="14 15" key="1">
    <citation type="submission" date="2020-08" db="EMBL/GenBank/DDBJ databases">
        <title>Genomic Encyclopedia of Type Strains, Phase IV (KMG-IV): sequencing the most valuable type-strain genomes for metagenomic binning, comparative biology and taxonomic classification.</title>
        <authorList>
            <person name="Goeker M."/>
        </authorList>
    </citation>
    <scope>NUCLEOTIDE SEQUENCE [LARGE SCALE GENOMIC DNA]</scope>
    <source>
        <strain evidence="14 15">DSM 27471</strain>
    </source>
</reference>
<comment type="pathway">
    <text evidence="2 13">Cofactor biosynthesis; (R)-pantothenate biosynthesis; (R)-pantothenate from (R)-pantoate and beta-alanine: step 1/1.</text>
</comment>
<comment type="function">
    <text evidence="12 13">Catalyzes the condensation of pantoate with beta-alanine in an ATP-dependent reaction via a pantoyl-adenylate intermediate.</text>
</comment>
<dbReference type="GO" id="GO:0004592">
    <property type="term" value="F:pantoate-beta-alanine ligase activity"/>
    <property type="evidence" value="ECO:0007669"/>
    <property type="project" value="UniProtKB-UniRule"/>
</dbReference>
<dbReference type="RefSeq" id="WP_183413431.1">
    <property type="nucleotide sequence ID" value="NZ_JACHYB010000001.1"/>
</dbReference>
<dbReference type="Gene3D" id="3.30.1300.10">
    <property type="entry name" value="Pantoate-beta-alanine ligase, C-terminal domain"/>
    <property type="match status" value="1"/>
</dbReference>
<evidence type="ECO:0000256" key="4">
    <source>
        <dbReference type="ARBA" id="ARBA00012219"/>
    </source>
</evidence>
<name>A0A7W5H1K8_9PORP</name>
<keyword evidence="6 13" id="KW-0963">Cytoplasm</keyword>
<organism evidence="14 15">
    <name type="scientific">Microbacter margulisiae</name>
    <dbReference type="NCBI Taxonomy" id="1350067"/>
    <lineage>
        <taxon>Bacteria</taxon>
        <taxon>Pseudomonadati</taxon>
        <taxon>Bacteroidota</taxon>
        <taxon>Bacteroidia</taxon>
        <taxon>Bacteroidales</taxon>
        <taxon>Porphyromonadaceae</taxon>
        <taxon>Microbacter</taxon>
    </lineage>
</organism>
<comment type="catalytic activity">
    <reaction evidence="11 13">
        <text>(R)-pantoate + beta-alanine + ATP = (R)-pantothenate + AMP + diphosphate + H(+)</text>
        <dbReference type="Rhea" id="RHEA:10912"/>
        <dbReference type="ChEBI" id="CHEBI:15378"/>
        <dbReference type="ChEBI" id="CHEBI:15980"/>
        <dbReference type="ChEBI" id="CHEBI:29032"/>
        <dbReference type="ChEBI" id="CHEBI:30616"/>
        <dbReference type="ChEBI" id="CHEBI:33019"/>
        <dbReference type="ChEBI" id="CHEBI:57966"/>
        <dbReference type="ChEBI" id="CHEBI:456215"/>
        <dbReference type="EC" id="6.3.2.1"/>
    </reaction>
</comment>
<evidence type="ECO:0000256" key="9">
    <source>
        <dbReference type="ARBA" id="ARBA00022741"/>
    </source>
</evidence>
<feature type="binding site" evidence="13">
    <location>
        <position position="176"/>
    </location>
    <ligand>
        <name>ATP</name>
        <dbReference type="ChEBI" id="CHEBI:30616"/>
    </ligand>
</feature>
<dbReference type="AlphaFoldDB" id="A0A7W5H1K8"/>
<dbReference type="InterPro" id="IPR042176">
    <property type="entry name" value="Pantoate_ligase_C"/>
</dbReference>
<evidence type="ECO:0000256" key="3">
    <source>
        <dbReference type="ARBA" id="ARBA00009256"/>
    </source>
</evidence>
<keyword evidence="10 13" id="KW-0067">ATP-binding</keyword>
<dbReference type="InterPro" id="IPR014729">
    <property type="entry name" value="Rossmann-like_a/b/a_fold"/>
</dbReference>
<proteinExistence type="inferred from homology"/>
<evidence type="ECO:0000256" key="6">
    <source>
        <dbReference type="ARBA" id="ARBA00022490"/>
    </source>
</evidence>
<dbReference type="FunFam" id="3.40.50.620:FF:000114">
    <property type="entry name" value="Pantothenate synthetase"/>
    <property type="match status" value="1"/>
</dbReference>
<dbReference type="PANTHER" id="PTHR21299:SF1">
    <property type="entry name" value="PANTOATE--BETA-ALANINE LIGASE"/>
    <property type="match status" value="1"/>
</dbReference>
<dbReference type="HAMAP" id="MF_00158">
    <property type="entry name" value="PanC"/>
    <property type="match status" value="1"/>
</dbReference>
<dbReference type="GO" id="GO:0015940">
    <property type="term" value="P:pantothenate biosynthetic process"/>
    <property type="evidence" value="ECO:0007669"/>
    <property type="project" value="UniProtKB-UniRule"/>
</dbReference>
<accession>A0A7W5H1K8</accession>
<comment type="subcellular location">
    <subcellularLocation>
        <location evidence="1 13">Cytoplasm</location>
    </subcellularLocation>
</comment>
<evidence type="ECO:0000256" key="5">
    <source>
        <dbReference type="ARBA" id="ARBA00014155"/>
    </source>
</evidence>
<evidence type="ECO:0000313" key="15">
    <source>
        <dbReference type="Proteomes" id="UP000544222"/>
    </source>
</evidence>
<evidence type="ECO:0000256" key="13">
    <source>
        <dbReference type="HAMAP-Rule" id="MF_00158"/>
    </source>
</evidence>
<keyword evidence="8 13" id="KW-0566">Pantothenate biosynthesis</keyword>
<dbReference type="EMBL" id="JACHYB010000001">
    <property type="protein sequence ID" value="MBB3187698.1"/>
    <property type="molecule type" value="Genomic_DNA"/>
</dbReference>
<keyword evidence="9 13" id="KW-0547">Nucleotide-binding</keyword>
<feature type="binding site" evidence="13">
    <location>
        <position position="61"/>
    </location>
    <ligand>
        <name>(R)-pantoate</name>
        <dbReference type="ChEBI" id="CHEBI:15980"/>
    </ligand>
</feature>
<comment type="miscellaneous">
    <text evidence="13">The reaction proceeds by a bi uni uni bi ping pong mechanism.</text>
</comment>
<dbReference type="EC" id="6.3.2.1" evidence="4 13"/>
<feature type="binding site" evidence="13">
    <location>
        <begin position="30"/>
        <end position="37"/>
    </location>
    <ligand>
        <name>ATP</name>
        <dbReference type="ChEBI" id="CHEBI:30616"/>
    </ligand>
</feature>
<evidence type="ECO:0000313" key="14">
    <source>
        <dbReference type="EMBL" id="MBB3187698.1"/>
    </source>
</evidence>
<sequence length="280" mass="31138">MEVFLTIAALQAALSEAKAKGFGVGLVPTMGALHAGHLSLVQHCVADNDVTVVSVFVNPTQFNDKNDLLKYPRTLDQDVELLTQAGCTYVFAPSEAEIYPEPDSRQFDFGQLGGVMEGKFRPGHFNGVAQVVTRLFDIVKPDRAYFGEKDFQQLAIIRHLVKQLQIPVEITGCQIVREADGLALSSRNSRLTPKQRSNAPIIAQTLFESRKFVSDWSVSDVKKWVIETINGVEEMNVEYFEIVNSQTLQPIADWNECDCVVGCIAVFCGDVRLIDNLHYL</sequence>
<comment type="similarity">
    <text evidence="3 13">Belongs to the pantothenate synthetase family.</text>
</comment>
<feature type="binding site" evidence="13">
    <location>
        <begin position="184"/>
        <end position="187"/>
    </location>
    <ligand>
        <name>ATP</name>
        <dbReference type="ChEBI" id="CHEBI:30616"/>
    </ligand>
</feature>
<dbReference type="Pfam" id="PF02569">
    <property type="entry name" value="Pantoate_ligase"/>
    <property type="match status" value="1"/>
</dbReference>
<dbReference type="CDD" id="cd00560">
    <property type="entry name" value="PanC"/>
    <property type="match status" value="1"/>
</dbReference>
<gene>
    <name evidence="13" type="primary">panC</name>
    <name evidence="14" type="ORF">FHX64_001861</name>
</gene>
<dbReference type="Proteomes" id="UP000544222">
    <property type="component" value="Unassembled WGS sequence"/>
</dbReference>
<comment type="caution">
    <text evidence="14">The sequence shown here is derived from an EMBL/GenBank/DDBJ whole genome shotgun (WGS) entry which is preliminary data.</text>
</comment>